<keyword evidence="2" id="KW-1185">Reference proteome</keyword>
<organism evidence="1 2">
    <name type="scientific">Sphaeroforma arctica JP610</name>
    <dbReference type="NCBI Taxonomy" id="667725"/>
    <lineage>
        <taxon>Eukaryota</taxon>
        <taxon>Ichthyosporea</taxon>
        <taxon>Ichthyophonida</taxon>
        <taxon>Sphaeroforma</taxon>
    </lineage>
</organism>
<dbReference type="EMBL" id="KQ243134">
    <property type="protein sequence ID" value="KNC76376.1"/>
    <property type="molecule type" value="Genomic_DNA"/>
</dbReference>
<dbReference type="GeneID" id="25911622"/>
<reference evidence="1 2" key="1">
    <citation type="submission" date="2011-02" db="EMBL/GenBank/DDBJ databases">
        <title>The Genome Sequence of Sphaeroforma arctica JP610.</title>
        <authorList>
            <consortium name="The Broad Institute Genome Sequencing Platform"/>
            <person name="Russ C."/>
            <person name="Cuomo C."/>
            <person name="Young S.K."/>
            <person name="Zeng Q."/>
            <person name="Gargeya S."/>
            <person name="Alvarado L."/>
            <person name="Berlin A."/>
            <person name="Chapman S.B."/>
            <person name="Chen Z."/>
            <person name="Freedman E."/>
            <person name="Gellesch M."/>
            <person name="Goldberg J."/>
            <person name="Griggs A."/>
            <person name="Gujja S."/>
            <person name="Heilman E."/>
            <person name="Heiman D."/>
            <person name="Howarth C."/>
            <person name="Mehta T."/>
            <person name="Neiman D."/>
            <person name="Pearson M."/>
            <person name="Roberts A."/>
            <person name="Saif S."/>
            <person name="Shea T."/>
            <person name="Shenoy N."/>
            <person name="Sisk P."/>
            <person name="Stolte C."/>
            <person name="Sykes S."/>
            <person name="White J."/>
            <person name="Yandava C."/>
            <person name="Burger G."/>
            <person name="Gray M.W."/>
            <person name="Holland P.W.H."/>
            <person name="King N."/>
            <person name="Lang F.B.F."/>
            <person name="Roger A.J."/>
            <person name="Ruiz-Trillo I."/>
            <person name="Haas B."/>
            <person name="Nusbaum C."/>
            <person name="Birren B."/>
        </authorList>
    </citation>
    <scope>NUCLEOTIDE SEQUENCE [LARGE SCALE GENOMIC DNA]</scope>
    <source>
        <strain evidence="1 2">JP610</strain>
    </source>
</reference>
<sequence length="218" mass="23425">MKCFEPFGRTSHATTAASAVFGSLASIMKMAVVDRETLFQLLTLPSLSQRDPNIGSLLVVPAITPNSLRSTKHLPRPGESSIVYDKDSNVLKLIVRVIDKHALGNVDVALAYNTTDGVVSGWEKTVGVGKPGASGLDALFGNTKSETGVESTCPASVALEKIMEKLKNTTEPAADRGGGPYHVPTTSPHVLKWCVRELLKTPLEELLYDMPKPKVEQT</sequence>
<evidence type="ECO:0000313" key="1">
    <source>
        <dbReference type="EMBL" id="KNC76376.1"/>
    </source>
</evidence>
<gene>
    <name evidence="1" type="ORF">SARC_11118</name>
</gene>
<dbReference type="Proteomes" id="UP000054560">
    <property type="component" value="Unassembled WGS sequence"/>
</dbReference>
<protein>
    <submittedName>
        <fullName evidence="1">Uncharacterized protein</fullName>
    </submittedName>
</protein>
<proteinExistence type="predicted"/>
<accession>A0A0L0FIS2</accession>
<dbReference type="RefSeq" id="XP_014150278.1">
    <property type="nucleotide sequence ID" value="XM_014294803.1"/>
</dbReference>
<evidence type="ECO:0000313" key="2">
    <source>
        <dbReference type="Proteomes" id="UP000054560"/>
    </source>
</evidence>
<dbReference type="AlphaFoldDB" id="A0A0L0FIS2"/>
<name>A0A0L0FIS2_9EUKA</name>